<proteinExistence type="predicted"/>
<evidence type="ECO:0000313" key="3">
    <source>
        <dbReference type="Proteomes" id="UP000016930"/>
    </source>
</evidence>
<dbReference type="Proteomes" id="UP000016930">
    <property type="component" value="Unassembled WGS sequence"/>
</dbReference>
<dbReference type="OrthoDB" id="2801937at2759"/>
<protein>
    <submittedName>
        <fullName evidence="2">Uncharacterized protein</fullName>
    </submittedName>
</protein>
<sequence length="545" mass="62638">MNIRKPLIGDLSIRKSSLKRPAVSKISSMRRAMGLTEDGYTAFSTLMRSLLEKHCDISKPYSQQSFMDLKRLRDEALVTCPLLDQYEDRWPLDAWIKWRMHSIAHNSRRRDRRRRERYSQVSYTCLGKVVDNEDTNWIQPSPEDLQEHISHKPSNKVEFRIFTEIQNRTPSRSAKPMTDLSGGAEIQGGQTLSYEGVSNSSDATTDSQPRLMGPSSNDLLEFLRSLVPNLGQLETDFKTAGVKDGDDFRGLVEMPESERNKFLKDDMGLSCFHTRVLAVGFAKLGTLSCNPKSGAHYGVLRSGQHGDFEDFTQYGHELKFAEMLGKLHSRTIGKHERPLISLPAESIAIKRSAIAKPSSSRMNNMRLAMGIDRDAYTLFSVGVSSGLLMKDRLTLREHWQRVMRKYLKEFCDMTRKYDEQPKEQLRQFRQKALQHCPMLSHYEDRWPLEAWAKRTLYWSSWNHAKCKKQKRAPAQTGINSFTDMGDGECYSRASLTDRSWKAARARHLLSSYYGAVLVRANHSVHTSYHLRTRKNWSMSLAALRL</sequence>
<feature type="region of interest" description="Disordered" evidence="1">
    <location>
        <begin position="168"/>
        <end position="187"/>
    </location>
</feature>
<keyword evidence="3" id="KW-1185">Reference proteome</keyword>
<accession>M2RKK7</accession>
<reference evidence="2 3" key="1">
    <citation type="journal article" date="2012" name="Proc. Natl. Acad. Sci. U.S.A.">
        <title>Comparative genomics of Ceriporiopsis subvermispora and Phanerochaete chrysosporium provide insight into selective ligninolysis.</title>
        <authorList>
            <person name="Fernandez-Fueyo E."/>
            <person name="Ruiz-Duenas F.J."/>
            <person name="Ferreira P."/>
            <person name="Floudas D."/>
            <person name="Hibbett D.S."/>
            <person name="Canessa P."/>
            <person name="Larrondo L.F."/>
            <person name="James T.Y."/>
            <person name="Seelenfreund D."/>
            <person name="Lobos S."/>
            <person name="Polanco R."/>
            <person name="Tello M."/>
            <person name="Honda Y."/>
            <person name="Watanabe T."/>
            <person name="Watanabe T."/>
            <person name="Ryu J.S."/>
            <person name="Kubicek C.P."/>
            <person name="Schmoll M."/>
            <person name="Gaskell J."/>
            <person name="Hammel K.E."/>
            <person name="St John F.J."/>
            <person name="Vanden Wymelenberg A."/>
            <person name="Sabat G."/>
            <person name="Splinter BonDurant S."/>
            <person name="Syed K."/>
            <person name="Yadav J.S."/>
            <person name="Doddapaneni H."/>
            <person name="Subramanian V."/>
            <person name="Lavin J.L."/>
            <person name="Oguiza J.A."/>
            <person name="Perez G."/>
            <person name="Pisabarro A.G."/>
            <person name="Ramirez L."/>
            <person name="Santoyo F."/>
            <person name="Master E."/>
            <person name="Coutinho P.M."/>
            <person name="Henrissat B."/>
            <person name="Lombard V."/>
            <person name="Magnuson J.K."/>
            <person name="Kuees U."/>
            <person name="Hori C."/>
            <person name="Igarashi K."/>
            <person name="Samejima M."/>
            <person name="Held B.W."/>
            <person name="Barry K.W."/>
            <person name="LaButti K.M."/>
            <person name="Lapidus A."/>
            <person name="Lindquist E.A."/>
            <person name="Lucas S.M."/>
            <person name="Riley R."/>
            <person name="Salamov A.A."/>
            <person name="Hoffmeister D."/>
            <person name="Schwenk D."/>
            <person name="Hadar Y."/>
            <person name="Yarden O."/>
            <person name="de Vries R.P."/>
            <person name="Wiebenga A."/>
            <person name="Stenlid J."/>
            <person name="Eastwood D."/>
            <person name="Grigoriev I.V."/>
            <person name="Berka R.M."/>
            <person name="Blanchette R.A."/>
            <person name="Kersten P."/>
            <person name="Martinez A.T."/>
            <person name="Vicuna R."/>
            <person name="Cullen D."/>
        </authorList>
    </citation>
    <scope>NUCLEOTIDE SEQUENCE [LARGE SCALE GENOMIC DNA]</scope>
    <source>
        <strain evidence="2 3">B</strain>
    </source>
</reference>
<dbReference type="AlphaFoldDB" id="M2RKK7"/>
<evidence type="ECO:0000256" key="1">
    <source>
        <dbReference type="SAM" id="MobiDB-lite"/>
    </source>
</evidence>
<organism evidence="2 3">
    <name type="scientific">Ceriporiopsis subvermispora (strain B)</name>
    <name type="common">White-rot fungus</name>
    <name type="synonym">Gelatoporia subvermispora</name>
    <dbReference type="NCBI Taxonomy" id="914234"/>
    <lineage>
        <taxon>Eukaryota</taxon>
        <taxon>Fungi</taxon>
        <taxon>Dikarya</taxon>
        <taxon>Basidiomycota</taxon>
        <taxon>Agaricomycotina</taxon>
        <taxon>Agaricomycetes</taxon>
        <taxon>Polyporales</taxon>
        <taxon>Gelatoporiaceae</taxon>
        <taxon>Gelatoporia</taxon>
    </lineage>
</organism>
<name>M2RKK7_CERS8</name>
<evidence type="ECO:0000313" key="2">
    <source>
        <dbReference type="EMBL" id="EMD38987.1"/>
    </source>
</evidence>
<dbReference type="HOGENOM" id="CLU_499645_0_0_1"/>
<dbReference type="EMBL" id="KB445794">
    <property type="protein sequence ID" value="EMD38987.1"/>
    <property type="molecule type" value="Genomic_DNA"/>
</dbReference>
<feature type="region of interest" description="Disordered" evidence="1">
    <location>
        <begin position="193"/>
        <end position="214"/>
    </location>
</feature>
<gene>
    <name evidence="2" type="ORF">CERSUDRAFT_122492</name>
</gene>